<dbReference type="PROSITE" id="PS51257">
    <property type="entry name" value="PROKAR_LIPOPROTEIN"/>
    <property type="match status" value="1"/>
</dbReference>
<reference evidence="2 3" key="1">
    <citation type="submission" date="2022-06" db="EMBL/GenBank/DDBJ databases">
        <title>Halomicroarcula sp. a new haloarchaeum isolate from saline soil.</title>
        <authorList>
            <person name="Strakova D."/>
            <person name="Galisteo C."/>
            <person name="Sanchez-Porro C."/>
            <person name="Ventosa A."/>
        </authorList>
    </citation>
    <scope>NUCLEOTIDE SEQUENCE [LARGE SCALE GENOMIC DNA]</scope>
    <source>
        <strain evidence="2 3">S3CR25-11</strain>
    </source>
</reference>
<feature type="compositionally biased region" description="Low complexity" evidence="1">
    <location>
        <begin position="160"/>
        <end position="169"/>
    </location>
</feature>
<keyword evidence="3" id="KW-1185">Reference proteome</keyword>
<dbReference type="EMBL" id="JAMQOS010000004">
    <property type="protein sequence ID" value="MDS0283180.1"/>
    <property type="molecule type" value="Genomic_DNA"/>
</dbReference>
<dbReference type="NCBIfam" id="NF038353">
    <property type="entry name" value="FxLYD_dom"/>
    <property type="match status" value="1"/>
</dbReference>
<accession>A0ABU2FQY9</accession>
<dbReference type="RefSeq" id="WP_310901015.1">
    <property type="nucleotide sequence ID" value="NZ_JAMQOS010000004.1"/>
</dbReference>
<feature type="compositionally biased region" description="Polar residues" evidence="1">
    <location>
        <begin position="175"/>
        <end position="190"/>
    </location>
</feature>
<gene>
    <name evidence="2" type="ORF">NDI86_13695</name>
</gene>
<proteinExistence type="predicted"/>
<name>A0ABU2FQY9_9EURY</name>
<comment type="caution">
    <text evidence="2">The sequence shown here is derived from an EMBL/GenBank/DDBJ whole genome shotgun (WGS) entry which is preliminary data.</text>
</comment>
<feature type="region of interest" description="Disordered" evidence="1">
    <location>
        <begin position="160"/>
        <end position="190"/>
    </location>
</feature>
<evidence type="ECO:0000313" key="2">
    <source>
        <dbReference type="EMBL" id="MDS0283180.1"/>
    </source>
</evidence>
<evidence type="ECO:0000256" key="1">
    <source>
        <dbReference type="SAM" id="MobiDB-lite"/>
    </source>
</evidence>
<protein>
    <submittedName>
        <fullName evidence="2">FxLYD domain-containing protein</fullName>
    </submittedName>
</protein>
<organism evidence="2 3">
    <name type="scientific">Haloarcula onubensis</name>
    <dbReference type="NCBI Taxonomy" id="2950539"/>
    <lineage>
        <taxon>Archaea</taxon>
        <taxon>Methanobacteriati</taxon>
        <taxon>Methanobacteriota</taxon>
        <taxon>Stenosarchaea group</taxon>
        <taxon>Halobacteria</taxon>
        <taxon>Halobacteriales</taxon>
        <taxon>Haloarculaceae</taxon>
        <taxon>Haloarcula</taxon>
    </lineage>
</organism>
<dbReference type="Proteomes" id="UP001268864">
    <property type="component" value="Unassembled WGS sequence"/>
</dbReference>
<sequence length="190" mass="19490">MVTRREIITATGSLGATLALAGCSNNGNDGGTETGATTETGTGASVEQRFDPINLQGSEAESLGAGVNLISHSAYETAENVGVTGVIENTAEQAYSQVTVTVALQDGDEQVGEFVDRSETDLDRLEPGLQWRFWTTFDDEQLTDSMNYVIDVAVETTGEGTATAGSETGAVGGPSTATASEPGTATGTVN</sequence>
<evidence type="ECO:0000313" key="3">
    <source>
        <dbReference type="Proteomes" id="UP001268864"/>
    </source>
</evidence>
<dbReference type="InterPro" id="IPR047676">
    <property type="entry name" value="FxLYD_dom"/>
</dbReference>